<reference evidence="8 9" key="1">
    <citation type="submission" date="2021-07" db="EMBL/GenBank/DDBJ databases">
        <authorList>
            <person name="Imarazene B."/>
            <person name="Zahm M."/>
            <person name="Klopp C."/>
            <person name="Cabau C."/>
            <person name="Beille S."/>
            <person name="Jouanno E."/>
            <person name="Castinel A."/>
            <person name="Lluch J."/>
            <person name="Gil L."/>
            <person name="Kuchtly C."/>
            <person name="Lopez Roques C."/>
            <person name="Donnadieu C."/>
            <person name="Parrinello H."/>
            <person name="Journot L."/>
            <person name="Du K."/>
            <person name="Schartl M."/>
            <person name="Retaux S."/>
            <person name="Guiguen Y."/>
        </authorList>
    </citation>
    <scope>NUCLEOTIDE SEQUENCE [LARGE SCALE GENOMIC DNA]</scope>
    <source>
        <strain evidence="8">Pach_M1</strain>
        <tissue evidence="8">Testis</tissue>
    </source>
</reference>
<evidence type="ECO:0000256" key="3">
    <source>
        <dbReference type="ARBA" id="ARBA00022475"/>
    </source>
</evidence>
<evidence type="ECO:0000256" key="6">
    <source>
        <dbReference type="ARBA" id="ARBA00023136"/>
    </source>
</evidence>
<dbReference type="KEGG" id="amex:103042421"/>
<feature type="transmembrane region" description="Helical" evidence="7">
    <location>
        <begin position="200"/>
        <end position="220"/>
    </location>
</feature>
<feature type="transmembrane region" description="Helical" evidence="7">
    <location>
        <begin position="12"/>
        <end position="30"/>
    </location>
</feature>
<keyword evidence="3" id="KW-1003">Cell membrane</keyword>
<evidence type="ECO:0000256" key="4">
    <source>
        <dbReference type="ARBA" id="ARBA00022692"/>
    </source>
</evidence>
<comment type="subcellular location">
    <subcellularLocation>
        <location evidence="1">Cell membrane</location>
        <topology evidence="1">Multi-pass membrane protein</topology>
    </subcellularLocation>
    <subcellularLocation>
        <location evidence="7">Membrane</location>
        <topology evidence="7">Multi-pass membrane protein</topology>
    </subcellularLocation>
</comment>
<evidence type="ECO:0000256" key="2">
    <source>
        <dbReference type="ARBA" id="ARBA00008789"/>
    </source>
</evidence>
<dbReference type="GO" id="GO:1902742">
    <property type="term" value="P:apoptotic process involved in development"/>
    <property type="evidence" value="ECO:0007669"/>
    <property type="project" value="TreeGrafter"/>
</dbReference>
<dbReference type="EMBL" id="JAICCE010000003">
    <property type="protein sequence ID" value="KAG9279573.1"/>
    <property type="molecule type" value="Genomic_DNA"/>
</dbReference>
<feature type="transmembrane region" description="Helical" evidence="7">
    <location>
        <begin position="42"/>
        <end position="67"/>
    </location>
</feature>
<comment type="similarity">
    <text evidence="2 7">Belongs to the XK family.</text>
</comment>
<evidence type="ECO:0000256" key="1">
    <source>
        <dbReference type="ARBA" id="ARBA00004651"/>
    </source>
</evidence>
<dbReference type="GO" id="GO:0070782">
    <property type="term" value="P:phosphatidylserine exposure on apoptotic cell surface"/>
    <property type="evidence" value="ECO:0007669"/>
    <property type="project" value="TreeGrafter"/>
</dbReference>
<gene>
    <name evidence="8" type="primary">XKR8</name>
    <name evidence="8" type="ORF">AMEX_G5108</name>
</gene>
<dbReference type="PANTHER" id="PTHR16024:SF19">
    <property type="entry name" value="XK-RELATED PROTEIN"/>
    <property type="match status" value="1"/>
</dbReference>
<evidence type="ECO:0000256" key="7">
    <source>
        <dbReference type="RuleBase" id="RU910716"/>
    </source>
</evidence>
<dbReference type="AlphaFoldDB" id="A0A8T2M5E0"/>
<feature type="transmembrane region" description="Helical" evidence="7">
    <location>
        <begin position="226"/>
        <end position="246"/>
    </location>
</feature>
<keyword evidence="5 7" id="KW-1133">Transmembrane helix</keyword>
<sequence>MGSQLNLPVWSSLLALGSVVLFFVGLALDVDTVISLFHERNYVYMGVSIALLLISSIILQVISFIWYSEPDKNLETTVETFVNNNGFIGMLHILQLGILLRLAGVAEINIRNIRQKERFQKGEVVFQNHEISMLNLFKKCMGSAPQVILKIVRTVQEQDPEPFTVFKIAASLAFISFSVLFNQNVCRITLKERKKKIPSAVFFLWNLFVIPLRVVAVALFASVLPFYNLVHFFFVWFLLFLWAWRQKMDLMEDKRGEVLYRIILGVIWYFNCFCGTNGVTKVKRNIYDVFMLLDTMLLLGLWFWRRSVESARLNPLIVNPLVLLGVLAALYFTGFLLKQLYYWKFHPKCPCFRFEVEDQTPQAPLQRSPATMVDSVEPESVTPETITELQPRVTSAEKRMRKMALNFYG</sequence>
<dbReference type="InterPro" id="IPR050895">
    <property type="entry name" value="XK-related_scramblase"/>
</dbReference>
<dbReference type="GO" id="GO:0005886">
    <property type="term" value="C:plasma membrane"/>
    <property type="evidence" value="ECO:0007669"/>
    <property type="project" value="UniProtKB-SubCell"/>
</dbReference>
<feature type="transmembrane region" description="Helical" evidence="7">
    <location>
        <begin position="286"/>
        <end position="304"/>
    </location>
</feature>
<evidence type="ECO:0000256" key="5">
    <source>
        <dbReference type="ARBA" id="ARBA00022989"/>
    </source>
</evidence>
<feature type="transmembrane region" description="Helical" evidence="7">
    <location>
        <begin position="87"/>
        <end position="110"/>
    </location>
</feature>
<evidence type="ECO:0000313" key="8">
    <source>
        <dbReference type="EMBL" id="KAG9279573.1"/>
    </source>
</evidence>
<proteinExistence type="inferred from homology"/>
<organism evidence="8 9">
    <name type="scientific">Astyanax mexicanus</name>
    <name type="common">Blind cave fish</name>
    <name type="synonym">Astyanax fasciatus mexicanus</name>
    <dbReference type="NCBI Taxonomy" id="7994"/>
    <lineage>
        <taxon>Eukaryota</taxon>
        <taxon>Metazoa</taxon>
        <taxon>Chordata</taxon>
        <taxon>Craniata</taxon>
        <taxon>Vertebrata</taxon>
        <taxon>Euteleostomi</taxon>
        <taxon>Actinopterygii</taxon>
        <taxon>Neopterygii</taxon>
        <taxon>Teleostei</taxon>
        <taxon>Ostariophysi</taxon>
        <taxon>Characiformes</taxon>
        <taxon>Characoidei</taxon>
        <taxon>Acestrorhamphidae</taxon>
        <taxon>Acestrorhamphinae</taxon>
        <taxon>Astyanax</taxon>
    </lineage>
</organism>
<feature type="transmembrane region" description="Helical" evidence="7">
    <location>
        <begin position="316"/>
        <end position="337"/>
    </location>
</feature>
<evidence type="ECO:0000313" key="9">
    <source>
        <dbReference type="Proteomes" id="UP000752171"/>
    </source>
</evidence>
<dbReference type="InterPro" id="IPR018629">
    <property type="entry name" value="XK-rel"/>
</dbReference>
<dbReference type="OMA" id="LYYKVAH"/>
<protein>
    <recommendedName>
        <fullName evidence="7">XK-related protein</fullName>
    </recommendedName>
</protein>
<dbReference type="GO" id="GO:0043652">
    <property type="term" value="P:engulfment of apoptotic cell"/>
    <property type="evidence" value="ECO:0007669"/>
    <property type="project" value="TreeGrafter"/>
</dbReference>
<accession>A0A8T2M5E0</accession>
<feature type="transmembrane region" description="Helical" evidence="7">
    <location>
        <begin position="258"/>
        <end position="280"/>
    </location>
</feature>
<keyword evidence="6 7" id="KW-0472">Membrane</keyword>
<keyword evidence="4 7" id="KW-0812">Transmembrane</keyword>
<comment type="caution">
    <text evidence="8">The sequence shown here is derived from an EMBL/GenBank/DDBJ whole genome shotgun (WGS) entry which is preliminary data.</text>
</comment>
<dbReference type="Proteomes" id="UP000752171">
    <property type="component" value="Unassembled WGS sequence"/>
</dbReference>
<dbReference type="Pfam" id="PF09815">
    <property type="entry name" value="XK-related"/>
    <property type="match status" value="1"/>
</dbReference>
<name>A0A8T2M5E0_ASTMX</name>
<dbReference type="PANTHER" id="PTHR16024">
    <property type="entry name" value="XK-RELATED PROTEIN"/>
    <property type="match status" value="1"/>
</dbReference>